<dbReference type="InterPro" id="IPR000390">
    <property type="entry name" value="Small_drug/metabolite_transptr"/>
</dbReference>
<keyword evidence="4 7" id="KW-0812">Transmembrane</keyword>
<comment type="subcellular location">
    <subcellularLocation>
        <location evidence="1 7">Cell membrane</location>
        <topology evidence="1 7">Multi-pass membrane protein</topology>
    </subcellularLocation>
</comment>
<dbReference type="PANTHER" id="PTHR30561:SF0">
    <property type="entry name" value="GUANIDINIUM EXPORTER"/>
    <property type="match status" value="1"/>
</dbReference>
<sequence>MKWVLLITAGLLEVAWAIGLKYSQGFTKLLPSIFTVMGMIASIYFLSLALRDLPLGTAYAIWTGIGAVGTVILGIILFKEPAELIRLICIGFILIGIIGLKISSAH</sequence>
<dbReference type="GO" id="GO:0005886">
    <property type="term" value="C:plasma membrane"/>
    <property type="evidence" value="ECO:0007669"/>
    <property type="project" value="UniProtKB-SubCell"/>
</dbReference>
<keyword evidence="6 8" id="KW-0472">Membrane</keyword>
<dbReference type="EMBL" id="CP002547">
    <property type="protein sequence ID" value="ADY56691.1"/>
    <property type="molecule type" value="Genomic_DNA"/>
</dbReference>
<organism evidence="9 10">
    <name type="scientific">Syntrophobotulus glycolicus (strain DSM 8271 / FlGlyR)</name>
    <dbReference type="NCBI Taxonomy" id="645991"/>
    <lineage>
        <taxon>Bacteria</taxon>
        <taxon>Bacillati</taxon>
        <taxon>Bacillota</taxon>
        <taxon>Clostridia</taxon>
        <taxon>Eubacteriales</taxon>
        <taxon>Desulfitobacteriaceae</taxon>
        <taxon>Syntrophobotulus</taxon>
    </lineage>
</organism>
<feature type="transmembrane region" description="Helical" evidence="8">
    <location>
        <begin position="33"/>
        <end position="50"/>
    </location>
</feature>
<dbReference type="GO" id="GO:0022857">
    <property type="term" value="F:transmembrane transporter activity"/>
    <property type="evidence" value="ECO:0007669"/>
    <property type="project" value="InterPro"/>
</dbReference>
<dbReference type="InterPro" id="IPR045324">
    <property type="entry name" value="Small_multidrug_res"/>
</dbReference>
<dbReference type="KEGG" id="sgy:Sgly_2404"/>
<dbReference type="NCBIfam" id="NF008512">
    <property type="entry name" value="PRK11431.1"/>
    <property type="match status" value="1"/>
</dbReference>
<dbReference type="FunFam" id="1.10.3730.20:FF:000001">
    <property type="entry name" value="Quaternary ammonium compound resistance transporter SugE"/>
    <property type="match status" value="1"/>
</dbReference>
<comment type="similarity">
    <text evidence="7">Belongs to the drug/metabolite transporter (DMT) superfamily. Small multidrug resistance (SMR) (TC 2.A.7.1) family.</text>
</comment>
<evidence type="ECO:0000256" key="4">
    <source>
        <dbReference type="ARBA" id="ARBA00022692"/>
    </source>
</evidence>
<keyword evidence="3" id="KW-1003">Cell membrane</keyword>
<dbReference type="HOGENOM" id="CLU_133067_1_2_9"/>
<dbReference type="Pfam" id="PF00893">
    <property type="entry name" value="Multi_Drug_Res"/>
    <property type="match status" value="1"/>
</dbReference>
<dbReference type="eggNOG" id="COG2076">
    <property type="taxonomic scope" value="Bacteria"/>
</dbReference>
<proteinExistence type="inferred from homology"/>
<dbReference type="SUPFAM" id="SSF103481">
    <property type="entry name" value="Multidrug resistance efflux transporter EmrE"/>
    <property type="match status" value="1"/>
</dbReference>
<evidence type="ECO:0000256" key="3">
    <source>
        <dbReference type="ARBA" id="ARBA00022475"/>
    </source>
</evidence>
<keyword evidence="10" id="KW-1185">Reference proteome</keyword>
<evidence type="ECO:0000256" key="1">
    <source>
        <dbReference type="ARBA" id="ARBA00004651"/>
    </source>
</evidence>
<evidence type="ECO:0000256" key="6">
    <source>
        <dbReference type="ARBA" id="ARBA00023136"/>
    </source>
</evidence>
<dbReference type="RefSeq" id="WP_013625556.1">
    <property type="nucleotide sequence ID" value="NC_015172.1"/>
</dbReference>
<keyword evidence="2" id="KW-0813">Transport</keyword>
<dbReference type="AlphaFoldDB" id="F0SVB8"/>
<evidence type="ECO:0000256" key="8">
    <source>
        <dbReference type="SAM" id="Phobius"/>
    </source>
</evidence>
<dbReference type="Proteomes" id="UP000007488">
    <property type="component" value="Chromosome"/>
</dbReference>
<gene>
    <name evidence="9" type="ordered locus">Sgly_2404</name>
</gene>
<evidence type="ECO:0000256" key="2">
    <source>
        <dbReference type="ARBA" id="ARBA00022448"/>
    </source>
</evidence>
<evidence type="ECO:0000313" key="9">
    <source>
        <dbReference type="EMBL" id="ADY56691.1"/>
    </source>
</evidence>
<keyword evidence="5 8" id="KW-1133">Transmembrane helix</keyword>
<accession>F0SVB8</accession>
<protein>
    <submittedName>
        <fullName evidence="9">Small multidrug resistance protein</fullName>
    </submittedName>
</protein>
<dbReference type="InterPro" id="IPR037185">
    <property type="entry name" value="EmrE-like"/>
</dbReference>
<dbReference type="Gene3D" id="1.10.3730.20">
    <property type="match status" value="1"/>
</dbReference>
<feature type="transmembrane region" description="Helical" evidence="8">
    <location>
        <begin position="57"/>
        <end position="78"/>
    </location>
</feature>
<reference evidence="9 10" key="1">
    <citation type="journal article" date="2011" name="Stand. Genomic Sci.">
        <title>Complete genome sequence of Syntrophobotulus glycolicus type strain (FlGlyR).</title>
        <authorList>
            <person name="Han C."/>
            <person name="Mwirichia R."/>
            <person name="Chertkov O."/>
            <person name="Held B."/>
            <person name="Lapidus A."/>
            <person name="Nolan M."/>
            <person name="Lucas S."/>
            <person name="Hammon N."/>
            <person name="Deshpande S."/>
            <person name="Cheng J.F."/>
            <person name="Tapia R."/>
            <person name="Goodwin L."/>
            <person name="Pitluck S."/>
            <person name="Huntemann M."/>
            <person name="Liolios K."/>
            <person name="Ivanova N."/>
            <person name="Pagani I."/>
            <person name="Mavromatis K."/>
            <person name="Ovchinikova G."/>
            <person name="Pati A."/>
            <person name="Chen A."/>
            <person name="Palaniappan K."/>
            <person name="Land M."/>
            <person name="Hauser L."/>
            <person name="Brambilla E.M."/>
            <person name="Rohde M."/>
            <person name="Spring S."/>
            <person name="Sikorski J."/>
            <person name="Goker M."/>
            <person name="Woyke T."/>
            <person name="Bristow J."/>
            <person name="Eisen J.A."/>
            <person name="Markowitz V."/>
            <person name="Hugenholtz P."/>
            <person name="Kyrpides N.C."/>
            <person name="Klenk H.P."/>
            <person name="Detter J.C."/>
        </authorList>
    </citation>
    <scope>NUCLEOTIDE SEQUENCE [LARGE SCALE GENOMIC DNA]</scope>
    <source>
        <strain evidence="10">DSM 8271 / FlGlyR</strain>
    </source>
</reference>
<dbReference type="OrthoDB" id="21828at2"/>
<name>F0SVB8_SYNGF</name>
<dbReference type="PANTHER" id="PTHR30561">
    <property type="entry name" value="SMR FAMILY PROTON-DEPENDENT DRUG EFFLUX TRANSPORTER SUGE"/>
    <property type="match status" value="1"/>
</dbReference>
<feature type="transmembrane region" description="Helical" evidence="8">
    <location>
        <begin position="84"/>
        <end position="102"/>
    </location>
</feature>
<evidence type="ECO:0000256" key="5">
    <source>
        <dbReference type="ARBA" id="ARBA00022989"/>
    </source>
</evidence>
<evidence type="ECO:0000256" key="7">
    <source>
        <dbReference type="RuleBase" id="RU003942"/>
    </source>
</evidence>
<reference evidence="10" key="2">
    <citation type="submission" date="2011-02" db="EMBL/GenBank/DDBJ databases">
        <title>The complete genome of Syntrophobotulus glycolicus DSM 8271.</title>
        <authorList>
            <person name="Lucas S."/>
            <person name="Copeland A."/>
            <person name="Lapidus A."/>
            <person name="Bruce D."/>
            <person name="Goodwin L."/>
            <person name="Pitluck S."/>
            <person name="Kyrpides N."/>
            <person name="Mavromatis K."/>
            <person name="Pagani I."/>
            <person name="Ivanova N."/>
            <person name="Mikhailova N."/>
            <person name="Chertkov O."/>
            <person name="Held B."/>
            <person name="Detter J.C."/>
            <person name="Tapia R."/>
            <person name="Han C."/>
            <person name="Land M."/>
            <person name="Hauser L."/>
            <person name="Markowitz V."/>
            <person name="Cheng J.-F."/>
            <person name="Hugenholtz P."/>
            <person name="Woyke T."/>
            <person name="Wu D."/>
            <person name="Spring S."/>
            <person name="Schroeder M."/>
            <person name="Brambilla E."/>
            <person name="Klenk H.-P."/>
            <person name="Eisen J.A."/>
        </authorList>
    </citation>
    <scope>NUCLEOTIDE SEQUENCE [LARGE SCALE GENOMIC DNA]</scope>
    <source>
        <strain evidence="10">DSM 8271 / FlGlyR</strain>
    </source>
</reference>
<evidence type="ECO:0000313" key="10">
    <source>
        <dbReference type="Proteomes" id="UP000007488"/>
    </source>
</evidence>